<dbReference type="RefSeq" id="WP_354663460.1">
    <property type="nucleotide sequence ID" value="NZ_JBEXAC010000002.1"/>
</dbReference>
<evidence type="ECO:0000256" key="1">
    <source>
        <dbReference type="SAM" id="Phobius"/>
    </source>
</evidence>
<feature type="transmembrane region" description="Helical" evidence="1">
    <location>
        <begin position="49"/>
        <end position="71"/>
    </location>
</feature>
<proteinExistence type="predicted"/>
<dbReference type="Proteomes" id="UP001549749">
    <property type="component" value="Unassembled WGS sequence"/>
</dbReference>
<comment type="caution">
    <text evidence="2">The sequence shown here is derived from an EMBL/GenBank/DDBJ whole genome shotgun (WGS) entry which is preliminary data.</text>
</comment>
<reference evidence="2 3" key="1">
    <citation type="submission" date="2024-06" db="EMBL/GenBank/DDBJ databases">
        <title>Chitinophaga defluvii sp. nov., isolated from municipal sewage.</title>
        <authorList>
            <person name="Zhang L."/>
        </authorList>
    </citation>
    <scope>NUCLEOTIDE SEQUENCE [LARGE SCALE GENOMIC DNA]</scope>
    <source>
        <strain evidence="2 3">H8</strain>
    </source>
</reference>
<sequence length="170" mass="18192">MHTFINIFLAITTIATALMAGLFYAYSCSVNPGLGRLPDIMYLSAMQSINRAILNPVFFAGFMGALVLLPVCTWLHYGTPLSVRFWCLLAATAVYVIGVFGVTVAGNIPLNQALDAFKIDPAAIEAMARQRAAFEAKWNSWNTVRTVAAIATAILTIIACICAPGEGAKS</sequence>
<feature type="transmembrane region" description="Helical" evidence="1">
    <location>
        <begin position="83"/>
        <end position="105"/>
    </location>
</feature>
<accession>A0ABV2TD02</accession>
<keyword evidence="3" id="KW-1185">Reference proteome</keyword>
<dbReference type="EMBL" id="JBEXAC010000002">
    <property type="protein sequence ID" value="MET7000907.1"/>
    <property type="molecule type" value="Genomic_DNA"/>
</dbReference>
<evidence type="ECO:0000313" key="3">
    <source>
        <dbReference type="Proteomes" id="UP001549749"/>
    </source>
</evidence>
<organism evidence="2 3">
    <name type="scientific">Chitinophaga defluvii</name>
    <dbReference type="NCBI Taxonomy" id="3163343"/>
    <lineage>
        <taxon>Bacteria</taxon>
        <taxon>Pseudomonadati</taxon>
        <taxon>Bacteroidota</taxon>
        <taxon>Chitinophagia</taxon>
        <taxon>Chitinophagales</taxon>
        <taxon>Chitinophagaceae</taxon>
        <taxon>Chitinophaga</taxon>
    </lineage>
</organism>
<keyword evidence="1" id="KW-1133">Transmembrane helix</keyword>
<protein>
    <submittedName>
        <fullName evidence="2">Anthrone oxygenase family protein</fullName>
    </submittedName>
</protein>
<gene>
    <name evidence="2" type="ORF">ABR189_26220</name>
</gene>
<dbReference type="InterPro" id="IPR013901">
    <property type="entry name" value="Anthrone_oxy"/>
</dbReference>
<feature type="transmembrane region" description="Helical" evidence="1">
    <location>
        <begin position="147"/>
        <end position="165"/>
    </location>
</feature>
<evidence type="ECO:0000313" key="2">
    <source>
        <dbReference type="EMBL" id="MET7000907.1"/>
    </source>
</evidence>
<keyword evidence="1" id="KW-0472">Membrane</keyword>
<name>A0ABV2TD02_9BACT</name>
<dbReference type="Pfam" id="PF08592">
    <property type="entry name" value="Anthrone_oxy"/>
    <property type="match status" value="1"/>
</dbReference>
<keyword evidence="1" id="KW-0812">Transmembrane</keyword>